<keyword evidence="5 7" id="KW-0460">Magnesium</keyword>
<dbReference type="Pfam" id="PF00408">
    <property type="entry name" value="PGM_PMM_IV"/>
    <property type="match status" value="1"/>
</dbReference>
<keyword evidence="13" id="KW-1185">Reference proteome</keyword>
<dbReference type="PROSITE" id="PS00710">
    <property type="entry name" value="PGM_PMM"/>
    <property type="match status" value="1"/>
</dbReference>
<dbReference type="STRING" id="1118060.GCA_000311845_00001"/>
<dbReference type="EMBL" id="NFHO01000013">
    <property type="protein sequence ID" value="OUN41491.1"/>
    <property type="molecule type" value="Genomic_DNA"/>
</dbReference>
<comment type="cofactor">
    <cofactor evidence="1">
        <name>Mg(2+)</name>
        <dbReference type="ChEBI" id="CHEBI:18420"/>
    </cofactor>
</comment>
<feature type="domain" description="Alpha-D-phosphohexomutase alpha/beta/alpha" evidence="11">
    <location>
        <begin position="259"/>
        <end position="370"/>
    </location>
</feature>
<feature type="domain" description="Alpha-D-phosphohexomutase alpha/beta/alpha" evidence="10">
    <location>
        <begin position="154"/>
        <end position="254"/>
    </location>
</feature>
<dbReference type="PANTHER" id="PTHR43771">
    <property type="entry name" value="PHOSPHOMANNOMUTASE"/>
    <property type="match status" value="1"/>
</dbReference>
<dbReference type="InterPro" id="IPR005844">
    <property type="entry name" value="A-D-PHexomutase_a/b/a-I"/>
</dbReference>
<dbReference type="InterPro" id="IPR005845">
    <property type="entry name" value="A-D-PHexomutase_a/b/a-II"/>
</dbReference>
<evidence type="ECO:0000256" key="4">
    <source>
        <dbReference type="ARBA" id="ARBA00022723"/>
    </source>
</evidence>
<dbReference type="SUPFAM" id="SSF55957">
    <property type="entry name" value="Phosphoglucomutase, C-terminal domain"/>
    <property type="match status" value="1"/>
</dbReference>
<keyword evidence="3" id="KW-0597">Phosphoprotein</keyword>
<feature type="domain" description="Alpha-D-phosphohexomutase alpha/beta/alpha" evidence="9">
    <location>
        <begin position="9"/>
        <end position="137"/>
    </location>
</feature>
<dbReference type="GO" id="GO:0000287">
    <property type="term" value="F:magnesium ion binding"/>
    <property type="evidence" value="ECO:0007669"/>
    <property type="project" value="InterPro"/>
</dbReference>
<dbReference type="InterPro" id="IPR005843">
    <property type="entry name" value="A-D-PHexomutase_C"/>
</dbReference>
<gene>
    <name evidence="12" type="ORF">B5G21_09440</name>
</gene>
<dbReference type="Gene3D" id="3.40.120.10">
    <property type="entry name" value="Alpha-D-Glucose-1,6-Bisphosphate, subunit A, domain 3"/>
    <property type="match status" value="3"/>
</dbReference>
<sequence length="469" mass="50916">MSAIIHIESDGWKSRLDEDFTEENVVRIADAAARVWSRTAPGAIVYVAYDARSEAERFACLVGRVLAGYGLAAMVSDRFAPTPALAWTVAHDNRSCGGIMVTGSHNPYDYLGIKLYMDDGGIASAEFAEEIEASIEGDPSDVRGPIERRDIVLPYLDDLCTLVDGDAISRAHLTVVVDPLYGSTRTYLPAVMGALGINVVEIHAEIDEGAEDMHPEPVEPWVDDCEQAVVEVGADAGLVNDGDGIRMAAVDGAGRFITPHQIIALLLEHLLVNRSERGRVVLGISSSVLARRVAKNYDCRVVVKPVGFRHIYKEMCKGDILLGAEEAGGIALGSHMLERDGLLAALLICELMAKSGKTLEQLADDLSKTYGKTCYARRDLRVEAEVIDVFRTMLPGLNPKTVAGREPVQVSHMDGLKLEFSDESWVLLRPSRTKPVVRVYAEAPSIQERDELLEAACDIARGEAGISGF</sequence>
<evidence type="ECO:0000259" key="11">
    <source>
        <dbReference type="Pfam" id="PF02880"/>
    </source>
</evidence>
<evidence type="ECO:0000256" key="6">
    <source>
        <dbReference type="ARBA" id="ARBA00023235"/>
    </source>
</evidence>
<keyword evidence="4 7" id="KW-0479">Metal-binding</keyword>
<evidence type="ECO:0000256" key="7">
    <source>
        <dbReference type="RuleBase" id="RU004326"/>
    </source>
</evidence>
<organism evidence="12 13">
    <name type="scientific">Enorma massiliensis</name>
    <dbReference type="NCBI Taxonomy" id="1472761"/>
    <lineage>
        <taxon>Bacteria</taxon>
        <taxon>Bacillati</taxon>
        <taxon>Actinomycetota</taxon>
        <taxon>Coriobacteriia</taxon>
        <taxon>Coriobacteriales</taxon>
        <taxon>Coriobacteriaceae</taxon>
        <taxon>Enorma</taxon>
    </lineage>
</organism>
<dbReference type="AlphaFoldDB" id="A0A1Y3TYI8"/>
<dbReference type="Proteomes" id="UP000196560">
    <property type="component" value="Unassembled WGS sequence"/>
</dbReference>
<dbReference type="SUPFAM" id="SSF53738">
    <property type="entry name" value="Phosphoglucomutase, first 3 domains"/>
    <property type="match status" value="2"/>
</dbReference>
<accession>A0A1Y3TYI8</accession>
<evidence type="ECO:0000256" key="5">
    <source>
        <dbReference type="ARBA" id="ARBA00022842"/>
    </source>
</evidence>
<dbReference type="Pfam" id="PF02878">
    <property type="entry name" value="PGM_PMM_I"/>
    <property type="match status" value="1"/>
</dbReference>
<evidence type="ECO:0000259" key="9">
    <source>
        <dbReference type="Pfam" id="PF02878"/>
    </source>
</evidence>
<dbReference type="RefSeq" id="WP_087186973.1">
    <property type="nucleotide sequence ID" value="NZ_NFHO01000013.1"/>
</dbReference>
<dbReference type="Pfam" id="PF02879">
    <property type="entry name" value="PGM_PMM_II"/>
    <property type="match status" value="1"/>
</dbReference>
<name>A0A1Y3TYI8_9ACTN</name>
<protein>
    <submittedName>
        <fullName evidence="12">Phosphoglucomutase</fullName>
    </submittedName>
</protein>
<dbReference type="InterPro" id="IPR036900">
    <property type="entry name" value="A-D-PHexomutase_C_sf"/>
</dbReference>
<feature type="domain" description="Alpha-D-phosphohexomutase C-terminal" evidence="8">
    <location>
        <begin position="422"/>
        <end position="455"/>
    </location>
</feature>
<keyword evidence="6" id="KW-0413">Isomerase</keyword>
<dbReference type="Gene3D" id="3.30.310.50">
    <property type="entry name" value="Alpha-D-phosphohexomutase, C-terminal domain"/>
    <property type="match status" value="1"/>
</dbReference>
<evidence type="ECO:0000259" key="10">
    <source>
        <dbReference type="Pfam" id="PF02879"/>
    </source>
</evidence>
<evidence type="ECO:0000259" key="8">
    <source>
        <dbReference type="Pfam" id="PF00408"/>
    </source>
</evidence>
<dbReference type="eggNOG" id="COG1109">
    <property type="taxonomic scope" value="Bacteria"/>
</dbReference>
<dbReference type="PANTHER" id="PTHR43771:SF1">
    <property type="entry name" value="PHOSPHOMANNOMUTASE"/>
    <property type="match status" value="1"/>
</dbReference>
<reference evidence="13" key="1">
    <citation type="submission" date="2017-04" db="EMBL/GenBank/DDBJ databases">
        <title>Function of individual gut microbiota members based on whole genome sequencing of pure cultures obtained from chicken caecum.</title>
        <authorList>
            <person name="Medvecky M."/>
            <person name="Cejkova D."/>
            <person name="Polansky O."/>
            <person name="Karasova D."/>
            <person name="Kubasova T."/>
            <person name="Cizek A."/>
            <person name="Rychlik I."/>
        </authorList>
    </citation>
    <scope>NUCLEOTIDE SEQUENCE [LARGE SCALE GENOMIC DNA]</scope>
    <source>
        <strain evidence="13">An70</strain>
    </source>
</reference>
<evidence type="ECO:0000313" key="12">
    <source>
        <dbReference type="EMBL" id="OUN41491.1"/>
    </source>
</evidence>
<dbReference type="GO" id="GO:0016868">
    <property type="term" value="F:intramolecular phosphotransferase activity"/>
    <property type="evidence" value="ECO:0007669"/>
    <property type="project" value="InterPro"/>
</dbReference>
<comment type="caution">
    <text evidence="12">The sequence shown here is derived from an EMBL/GenBank/DDBJ whole genome shotgun (WGS) entry which is preliminary data.</text>
</comment>
<evidence type="ECO:0000256" key="2">
    <source>
        <dbReference type="ARBA" id="ARBA00010231"/>
    </source>
</evidence>
<dbReference type="InterPro" id="IPR016066">
    <property type="entry name" value="A-D-PHexomutase_CS"/>
</dbReference>
<evidence type="ECO:0000256" key="3">
    <source>
        <dbReference type="ARBA" id="ARBA00022553"/>
    </source>
</evidence>
<dbReference type="InterPro" id="IPR016055">
    <property type="entry name" value="A-D-PHexomutase_a/b/a-I/II/III"/>
</dbReference>
<proteinExistence type="inferred from homology"/>
<dbReference type="Pfam" id="PF02880">
    <property type="entry name" value="PGM_PMM_III"/>
    <property type="match status" value="1"/>
</dbReference>
<dbReference type="InterPro" id="IPR005841">
    <property type="entry name" value="Alpha-D-phosphohexomutase_SF"/>
</dbReference>
<comment type="similarity">
    <text evidence="2 7">Belongs to the phosphohexose mutase family.</text>
</comment>
<dbReference type="InterPro" id="IPR005846">
    <property type="entry name" value="A-D-PHexomutase_a/b/a-III"/>
</dbReference>
<evidence type="ECO:0000256" key="1">
    <source>
        <dbReference type="ARBA" id="ARBA00001946"/>
    </source>
</evidence>
<dbReference type="PRINTS" id="PR00509">
    <property type="entry name" value="PGMPMM"/>
</dbReference>
<dbReference type="GO" id="GO:0005975">
    <property type="term" value="P:carbohydrate metabolic process"/>
    <property type="evidence" value="ECO:0007669"/>
    <property type="project" value="InterPro"/>
</dbReference>
<evidence type="ECO:0000313" key="13">
    <source>
        <dbReference type="Proteomes" id="UP000196560"/>
    </source>
</evidence>